<proteinExistence type="inferred from homology"/>
<feature type="non-terminal residue" evidence="7">
    <location>
        <position position="1"/>
    </location>
</feature>
<dbReference type="Gene3D" id="1.25.40.10">
    <property type="entry name" value="Tetratricopeptide repeat domain"/>
    <property type="match status" value="3"/>
</dbReference>
<dbReference type="Proteomes" id="UP001211065">
    <property type="component" value="Unassembled WGS sequence"/>
</dbReference>
<gene>
    <name evidence="7" type="primary">CCM1</name>
    <name evidence="7" type="ORF">HK099_004156</name>
</gene>
<name>A0AAD5U3H3_9FUNG</name>
<feature type="repeat" description="PPR" evidence="5">
    <location>
        <begin position="242"/>
        <end position="277"/>
    </location>
</feature>
<reference evidence="7" key="1">
    <citation type="submission" date="2020-05" db="EMBL/GenBank/DDBJ databases">
        <title>Phylogenomic resolution of chytrid fungi.</title>
        <authorList>
            <person name="Stajich J.E."/>
            <person name="Amses K."/>
            <person name="Simmons R."/>
            <person name="Seto K."/>
            <person name="Myers J."/>
            <person name="Bonds A."/>
            <person name="Quandt C.A."/>
            <person name="Barry K."/>
            <person name="Liu P."/>
            <person name="Grigoriev I."/>
            <person name="Longcore J.E."/>
            <person name="James T.Y."/>
        </authorList>
    </citation>
    <scope>NUCLEOTIDE SEQUENCE</scope>
    <source>
        <strain evidence="7">JEL0476</strain>
    </source>
</reference>
<keyword evidence="2" id="KW-0677">Repeat</keyword>
<dbReference type="PROSITE" id="PS51375">
    <property type="entry name" value="PPR"/>
    <property type="match status" value="4"/>
</dbReference>
<accession>A0AAD5U3H3</accession>
<comment type="function">
    <text evidence="3">Regulates mitochondrial small subunit maturation by controlling 15S rRNA 5'-end processing. Localizes to the 5' precursor of the 15S rRNA in a position that is subsequently occupied by mS47 in the mature yeast mtSSU. Uses structure and sequence-specific RNA recognition, binding to a single-stranded region of the precursor and specifically recognizing bases -6 to -1. The exchange of Ccm1 for mS47 is coupled to the irreversible removal of precursor rRNA that is accompanied by conformational changes of the mitoribosomal proteins uS5m and mS26. These conformational changes signal completion of 5'-end rRNA processing through protection of the mature 5'-end of the 15S rRNA and stabilization of mS47. The removal of the 5' precursor together with the dissociation of Ccm1 may be catalyzed by the 5'-3' exoribonuclease Pet127. Involved in the specific removal of group I introns in mitochondrial encoded transcripts.</text>
</comment>
<evidence type="ECO:0000256" key="1">
    <source>
        <dbReference type="ARBA" id="ARBA00006192"/>
    </source>
</evidence>
<organism evidence="7 8">
    <name type="scientific">Clydaea vesicula</name>
    <dbReference type="NCBI Taxonomy" id="447962"/>
    <lineage>
        <taxon>Eukaryota</taxon>
        <taxon>Fungi</taxon>
        <taxon>Fungi incertae sedis</taxon>
        <taxon>Chytridiomycota</taxon>
        <taxon>Chytridiomycota incertae sedis</taxon>
        <taxon>Chytridiomycetes</taxon>
        <taxon>Lobulomycetales</taxon>
        <taxon>Lobulomycetaceae</taxon>
        <taxon>Clydaea</taxon>
    </lineage>
</organism>
<dbReference type="Pfam" id="PF13812">
    <property type="entry name" value="PPR_3"/>
    <property type="match status" value="1"/>
</dbReference>
<evidence type="ECO:0000256" key="3">
    <source>
        <dbReference type="ARBA" id="ARBA00044493"/>
    </source>
</evidence>
<evidence type="ECO:0000313" key="8">
    <source>
        <dbReference type="Proteomes" id="UP001211065"/>
    </source>
</evidence>
<dbReference type="NCBIfam" id="TIGR00756">
    <property type="entry name" value="PPR"/>
    <property type="match status" value="2"/>
</dbReference>
<evidence type="ECO:0000256" key="4">
    <source>
        <dbReference type="ARBA" id="ARBA00044511"/>
    </source>
</evidence>
<feature type="repeat" description="PPR" evidence="5">
    <location>
        <begin position="207"/>
        <end position="241"/>
    </location>
</feature>
<evidence type="ECO:0000259" key="6">
    <source>
        <dbReference type="Pfam" id="PF17177"/>
    </source>
</evidence>
<dbReference type="EMBL" id="JADGJW010000289">
    <property type="protein sequence ID" value="KAJ3220583.1"/>
    <property type="molecule type" value="Genomic_DNA"/>
</dbReference>
<keyword evidence="8" id="KW-1185">Reference proteome</keyword>
<feature type="repeat" description="PPR" evidence="5">
    <location>
        <begin position="102"/>
        <end position="136"/>
    </location>
</feature>
<dbReference type="InterPro" id="IPR011990">
    <property type="entry name" value="TPR-like_helical_dom_sf"/>
</dbReference>
<comment type="caution">
    <text evidence="7">The sequence shown here is derived from an EMBL/GenBank/DDBJ whole genome shotgun (WGS) entry which is preliminary data.</text>
</comment>
<evidence type="ECO:0000256" key="5">
    <source>
        <dbReference type="PROSITE-ProRule" id="PRU00708"/>
    </source>
</evidence>
<dbReference type="InterPro" id="IPR002885">
    <property type="entry name" value="PPR_rpt"/>
</dbReference>
<protein>
    <submittedName>
        <fullName evidence="7">Mitochondrial group I intron splicing factor ccm1</fullName>
    </submittedName>
</protein>
<dbReference type="PANTHER" id="PTHR47447:SF17">
    <property type="entry name" value="OS12G0638900 PROTEIN"/>
    <property type="match status" value="1"/>
</dbReference>
<comment type="similarity">
    <text evidence="1">Belongs to the CCM1 family.</text>
</comment>
<dbReference type="PANTHER" id="PTHR47447">
    <property type="entry name" value="OS03G0856100 PROTEIN"/>
    <property type="match status" value="1"/>
</dbReference>
<dbReference type="AlphaFoldDB" id="A0AAD5U3H3"/>
<dbReference type="InterPro" id="IPR033443">
    <property type="entry name" value="PROP1-like_PPR_dom"/>
</dbReference>
<feature type="repeat" description="PPR" evidence="5">
    <location>
        <begin position="172"/>
        <end position="206"/>
    </location>
</feature>
<feature type="domain" description="PROP1-like PPR" evidence="6">
    <location>
        <begin position="166"/>
        <end position="253"/>
    </location>
</feature>
<evidence type="ECO:0000313" key="7">
    <source>
        <dbReference type="EMBL" id="KAJ3220583.1"/>
    </source>
</evidence>
<dbReference type="Pfam" id="PF17177">
    <property type="entry name" value="PPR_long"/>
    <property type="match status" value="1"/>
</dbReference>
<sequence>NLDADPLSAALFKPVEHHVSENTNLKLQSTFIRNLNVNYENTSDFTKSTKIEVLKEKLKDIGQDSLNITNFTNLVRLNALMNKPEQAEASFDLLRKAKLEPTTEILNHLLNAYARVGDTKNCDKVFSIFEEKGLKPNQYTCGIYINGLIVGGKLEQAILQEVSWRKSGIEIPETVYTSIIKGCVKKKDFRKAWSMFEFLQSNYNTPDIKTYSLMLHTCALNKEAEKALELFQQMTEKDIKPSSTTLNSLIKACGSRLDYYAESFQIFQQFCLEGFKPQVDTYNHLLDICAVHGDLERAQMVWNDLCDRYISENHDLNLKPNAMTCMAMIKVFNRFLKLRVGRDLKIKVPAITSKYESNVPLLENEEFHYRFSEINTKKVQILKEVKRFWCFIGGVDTFVFDKKKLDGKPHLSSDGVEDSTVETVKETNVANDVEHRSNRETLVDIDVKMLNNLLACFANSDLNISQKIINLFDNLFSHYNASPNGKSYQLVLSSLTRQKYSMNNGTALNFWKKFLEWDEKIEDDSLKMLINCDQVKYKKIATATLKSSVEMEDIRRTQFRSKEYMFQNFLAVVKGYSLINDFDNALATIEQSKKFRCSNYLEEIRFKNIRGFIDKSYNMALDGDLGIAKKLVQICPKPAKDDEAQIRNILYEKNFSKNWWGFNALGVGKARRMAMIEAIRKKRK</sequence>
<dbReference type="Pfam" id="PF13041">
    <property type="entry name" value="PPR_2"/>
    <property type="match status" value="1"/>
</dbReference>
<comment type="subunit">
    <text evidence="4">Binds to mitochondrial small subunit 15S rRNA.</text>
</comment>
<evidence type="ECO:0000256" key="2">
    <source>
        <dbReference type="ARBA" id="ARBA00022737"/>
    </source>
</evidence>